<dbReference type="InterPro" id="IPR036910">
    <property type="entry name" value="HMG_box_dom_sf"/>
</dbReference>
<dbReference type="SUPFAM" id="SSF47095">
    <property type="entry name" value="HMG-box"/>
    <property type="match status" value="2"/>
</dbReference>
<protein>
    <recommendedName>
        <fullName evidence="5">HMG box domain-containing protein</fullName>
    </recommendedName>
</protein>
<keyword evidence="1 2" id="KW-0238">DNA-binding</keyword>
<dbReference type="EMBL" id="JARGEI010000005">
    <property type="protein sequence ID" value="KAJ8731605.1"/>
    <property type="molecule type" value="Genomic_DNA"/>
</dbReference>
<feature type="transmembrane region" description="Helical" evidence="4">
    <location>
        <begin position="87"/>
        <end position="104"/>
    </location>
</feature>
<keyword evidence="7" id="KW-1185">Reference proteome</keyword>
<dbReference type="PANTHER" id="PTHR48112:SF20">
    <property type="entry name" value="HIGH MOBILITY GROUP PROTEIN D-RELATED"/>
    <property type="match status" value="1"/>
</dbReference>
<evidence type="ECO:0000256" key="4">
    <source>
        <dbReference type="SAM" id="Phobius"/>
    </source>
</evidence>
<dbReference type="GO" id="GO:0003677">
    <property type="term" value="F:DNA binding"/>
    <property type="evidence" value="ECO:0007669"/>
    <property type="project" value="UniProtKB-UniRule"/>
</dbReference>
<dbReference type="Proteomes" id="UP001231518">
    <property type="component" value="Chromosome 16"/>
</dbReference>
<feature type="DNA-binding region" description="HMG box" evidence="2">
    <location>
        <begin position="255"/>
        <end position="320"/>
    </location>
</feature>
<evidence type="ECO:0000256" key="2">
    <source>
        <dbReference type="PROSITE-ProRule" id="PRU00267"/>
    </source>
</evidence>
<feature type="DNA-binding region" description="HMG box" evidence="2">
    <location>
        <begin position="352"/>
        <end position="417"/>
    </location>
</feature>
<feature type="domain" description="HMG box" evidence="5">
    <location>
        <begin position="255"/>
        <end position="320"/>
    </location>
</feature>
<keyword evidence="4" id="KW-0472">Membrane</keyword>
<name>A0AAD8DXZ7_MYTSE</name>
<sequence length="425" mass="48480">MASEALTSAGGEIRENLVTTAVKFLTNPSVQRCTIESKERFLRSKGLTDLEIQKAIGKCTEMLDVPSMTSELMFFHRSRRSWFRDNVLPILVYGGFMYGAYWFYKNYVRHLLFVEQPKRKTTAECIDELRKSVDVLNANFTSLRSEMTTNAHQSALRSQLDSVKSEVASVKAIMLNRNQFPVLKTRTGPPSIPDWQRQSEEATSTEVPSEEKKKTHRSRSQRSESGGSNSSEGEQATKNSDSSLEIMNFTKSDKPRRPSSAYMMWLNSTKEQFKAENPGVEASEVAKHMSALWKTMDKSEWEEKAAKANEQYEKDIALYDAANSGTEDVTNHPKENNSNHDAIRNFFKSDKPRRPMTAYMMWLNDGRERFKAENPGLKVTELARKMGAVWKAMDKSEWEEKHAKAMEQYEKDMALYEAANGGSTE</sequence>
<keyword evidence="4" id="KW-0812">Transmembrane</keyword>
<evidence type="ECO:0000313" key="7">
    <source>
        <dbReference type="Proteomes" id="UP001231518"/>
    </source>
</evidence>
<dbReference type="Pfam" id="PF00505">
    <property type="entry name" value="HMG_box"/>
    <property type="match status" value="2"/>
</dbReference>
<dbReference type="Gene3D" id="1.10.30.10">
    <property type="entry name" value="High mobility group box domain"/>
    <property type="match status" value="2"/>
</dbReference>
<keyword evidence="2" id="KW-0539">Nucleus</keyword>
<evidence type="ECO:0000256" key="1">
    <source>
        <dbReference type="ARBA" id="ARBA00023125"/>
    </source>
</evidence>
<dbReference type="GO" id="GO:0006357">
    <property type="term" value="P:regulation of transcription by RNA polymerase II"/>
    <property type="evidence" value="ECO:0007669"/>
    <property type="project" value="TreeGrafter"/>
</dbReference>
<dbReference type="InterPro" id="IPR009071">
    <property type="entry name" value="HMG_box_dom"/>
</dbReference>
<comment type="caution">
    <text evidence="6">The sequence shown here is derived from an EMBL/GenBank/DDBJ whole genome shotgun (WGS) entry which is preliminary data.</text>
</comment>
<proteinExistence type="predicted"/>
<keyword evidence="4" id="KW-1133">Transmembrane helix</keyword>
<dbReference type="PROSITE" id="PS50118">
    <property type="entry name" value="HMG_BOX_2"/>
    <property type="match status" value="2"/>
</dbReference>
<dbReference type="AlphaFoldDB" id="A0AAD8DXZ7"/>
<feature type="domain" description="HMG box" evidence="5">
    <location>
        <begin position="352"/>
        <end position="417"/>
    </location>
</feature>
<evidence type="ECO:0000256" key="3">
    <source>
        <dbReference type="SAM" id="MobiDB-lite"/>
    </source>
</evidence>
<dbReference type="Pfam" id="PF04695">
    <property type="entry name" value="Pex14_N"/>
    <property type="match status" value="1"/>
</dbReference>
<evidence type="ECO:0000313" key="6">
    <source>
        <dbReference type="EMBL" id="KAJ8731605.1"/>
    </source>
</evidence>
<evidence type="ECO:0000259" key="5">
    <source>
        <dbReference type="PROSITE" id="PS50118"/>
    </source>
</evidence>
<dbReference type="PANTHER" id="PTHR48112">
    <property type="entry name" value="HIGH MOBILITY GROUP PROTEIN DSP1"/>
    <property type="match status" value="1"/>
</dbReference>
<reference evidence="6" key="1">
    <citation type="submission" date="2023-03" db="EMBL/GenBank/DDBJ databases">
        <title>Chromosome-level genomes of two armyworms, Mythimna separata and Mythimna loreyi, provide insights into the biosynthesis and reception of sex pheromones.</title>
        <authorList>
            <person name="Zhao H."/>
        </authorList>
    </citation>
    <scope>NUCLEOTIDE SEQUENCE</scope>
    <source>
        <strain evidence="6">BeijingLab</strain>
        <tissue evidence="6">Pupa</tissue>
    </source>
</reference>
<dbReference type="InterPro" id="IPR006785">
    <property type="entry name" value="Pex14_N"/>
</dbReference>
<dbReference type="InterPro" id="IPR050342">
    <property type="entry name" value="HMGB"/>
</dbReference>
<dbReference type="CDD" id="cd21994">
    <property type="entry name" value="HMG-box_SSRP1-like"/>
    <property type="match status" value="2"/>
</dbReference>
<dbReference type="Gene3D" id="1.10.10.10">
    <property type="entry name" value="Winged helix-like DNA-binding domain superfamily/Winged helix DNA-binding domain"/>
    <property type="match status" value="1"/>
</dbReference>
<gene>
    <name evidence="6" type="ORF">PYW07_004769</name>
</gene>
<feature type="compositionally biased region" description="Low complexity" evidence="3">
    <location>
        <begin position="223"/>
        <end position="234"/>
    </location>
</feature>
<dbReference type="GO" id="GO:0005634">
    <property type="term" value="C:nucleus"/>
    <property type="evidence" value="ECO:0007669"/>
    <property type="project" value="UniProtKB-UniRule"/>
</dbReference>
<feature type="compositionally biased region" description="Polar residues" evidence="3">
    <location>
        <begin position="236"/>
        <end position="245"/>
    </location>
</feature>
<dbReference type="InterPro" id="IPR036388">
    <property type="entry name" value="WH-like_DNA-bd_sf"/>
</dbReference>
<accession>A0AAD8DXZ7</accession>
<feature type="region of interest" description="Disordered" evidence="3">
    <location>
        <begin position="183"/>
        <end position="258"/>
    </location>
</feature>
<dbReference type="SMART" id="SM00398">
    <property type="entry name" value="HMG"/>
    <property type="match status" value="2"/>
</dbReference>
<organism evidence="6 7">
    <name type="scientific">Mythimna separata</name>
    <name type="common">Oriental armyworm</name>
    <name type="synonym">Pseudaletia separata</name>
    <dbReference type="NCBI Taxonomy" id="271217"/>
    <lineage>
        <taxon>Eukaryota</taxon>
        <taxon>Metazoa</taxon>
        <taxon>Ecdysozoa</taxon>
        <taxon>Arthropoda</taxon>
        <taxon>Hexapoda</taxon>
        <taxon>Insecta</taxon>
        <taxon>Pterygota</taxon>
        <taxon>Neoptera</taxon>
        <taxon>Endopterygota</taxon>
        <taxon>Lepidoptera</taxon>
        <taxon>Glossata</taxon>
        <taxon>Ditrysia</taxon>
        <taxon>Noctuoidea</taxon>
        <taxon>Noctuidae</taxon>
        <taxon>Noctuinae</taxon>
        <taxon>Hadenini</taxon>
        <taxon>Mythimna</taxon>
    </lineage>
</organism>